<feature type="region of interest" description="Disordered" evidence="1">
    <location>
        <begin position="67"/>
        <end position="97"/>
    </location>
</feature>
<feature type="compositionally biased region" description="Low complexity" evidence="1">
    <location>
        <begin position="74"/>
        <end position="93"/>
    </location>
</feature>
<keyword evidence="3" id="KW-1185">Reference proteome</keyword>
<organism evidence="2 3">
    <name type="scientific">Nothoprocta perdicaria</name>
    <name type="common">Chilean tinamou</name>
    <name type="synonym">Crypturus perdicarius</name>
    <dbReference type="NCBI Taxonomy" id="30464"/>
    <lineage>
        <taxon>Eukaryota</taxon>
        <taxon>Metazoa</taxon>
        <taxon>Chordata</taxon>
        <taxon>Craniata</taxon>
        <taxon>Vertebrata</taxon>
        <taxon>Euteleostomi</taxon>
        <taxon>Archelosauria</taxon>
        <taxon>Archosauria</taxon>
        <taxon>Dinosauria</taxon>
        <taxon>Saurischia</taxon>
        <taxon>Theropoda</taxon>
        <taxon>Coelurosauria</taxon>
        <taxon>Aves</taxon>
        <taxon>Palaeognathae</taxon>
        <taxon>Tinamiformes</taxon>
        <taxon>Tinamidae</taxon>
        <taxon>Nothoprocta</taxon>
    </lineage>
</organism>
<reference evidence="2" key="1">
    <citation type="submission" date="2025-08" db="UniProtKB">
        <authorList>
            <consortium name="Ensembl"/>
        </authorList>
    </citation>
    <scope>IDENTIFICATION</scope>
</reference>
<evidence type="ECO:0008006" key="4">
    <source>
        <dbReference type="Google" id="ProtNLM"/>
    </source>
</evidence>
<sequence length="297" mass="31302">MRNSPARRARAAASAQDYTSRRALRDSQPSPLALLAATCSKIGTPGENQATGQQQIIIDPNQGLVQLQNQPQHPSSSNNGSSSPSKTKPGNSSATNPGQFQVIQVQNPSGSVQYQVIPQVQTTEGQQIQINPATTTGLQDIQGQIQLIPAGSNQAILTSTVPVQIRPGVSIPLQLQTIPGTQAQVVTTLPINIGGVTLALPVINNVAAGGSSGQVGQSTEMNLVRVFGFLSWVLPPCNRSPSHFLKGGAMAQIIGKYLSSSTKIIWKKFSGDWSCLTILELESLQGCKSFAGICSRL</sequence>
<evidence type="ECO:0000256" key="1">
    <source>
        <dbReference type="SAM" id="MobiDB-lite"/>
    </source>
</evidence>
<dbReference type="AlphaFoldDB" id="A0A8C6ZAJ3"/>
<accession>A0A8C6ZAJ3</accession>
<dbReference type="Proteomes" id="UP000694420">
    <property type="component" value="Unplaced"/>
</dbReference>
<evidence type="ECO:0000313" key="2">
    <source>
        <dbReference type="Ensembl" id="ENSNPEP00000009834.1"/>
    </source>
</evidence>
<name>A0A8C6ZAJ3_NOTPE</name>
<reference evidence="2" key="2">
    <citation type="submission" date="2025-09" db="UniProtKB">
        <authorList>
            <consortium name="Ensembl"/>
        </authorList>
    </citation>
    <scope>IDENTIFICATION</scope>
</reference>
<evidence type="ECO:0000313" key="3">
    <source>
        <dbReference type="Proteomes" id="UP000694420"/>
    </source>
</evidence>
<feature type="region of interest" description="Disordered" evidence="1">
    <location>
        <begin position="1"/>
        <end position="31"/>
    </location>
</feature>
<protein>
    <recommendedName>
        <fullName evidence="4">Sp4 transcription factor</fullName>
    </recommendedName>
</protein>
<feature type="compositionally biased region" description="Basic residues" evidence="1">
    <location>
        <begin position="1"/>
        <end position="10"/>
    </location>
</feature>
<dbReference type="Ensembl" id="ENSNPET00000010077.1">
    <property type="protein sequence ID" value="ENSNPEP00000009834.1"/>
    <property type="gene ID" value="ENSNPEG00000007371.1"/>
</dbReference>
<proteinExistence type="predicted"/>